<evidence type="ECO:0000313" key="1">
    <source>
        <dbReference type="EMBL" id="KAL1271367.1"/>
    </source>
</evidence>
<reference evidence="1 2" key="1">
    <citation type="submission" date="2023-09" db="EMBL/GenBank/DDBJ databases">
        <authorList>
            <person name="Wang M."/>
        </authorList>
    </citation>
    <scope>NUCLEOTIDE SEQUENCE [LARGE SCALE GENOMIC DNA]</scope>
    <source>
        <strain evidence="1">GT-2023</strain>
        <tissue evidence="1">Liver</tissue>
    </source>
</reference>
<dbReference type="EMBL" id="JAYMGO010000007">
    <property type="protein sequence ID" value="KAL1271367.1"/>
    <property type="molecule type" value="Genomic_DNA"/>
</dbReference>
<proteinExistence type="predicted"/>
<organism evidence="1 2">
    <name type="scientific">Cirrhinus molitorella</name>
    <name type="common">mud carp</name>
    <dbReference type="NCBI Taxonomy" id="172907"/>
    <lineage>
        <taxon>Eukaryota</taxon>
        <taxon>Metazoa</taxon>
        <taxon>Chordata</taxon>
        <taxon>Craniata</taxon>
        <taxon>Vertebrata</taxon>
        <taxon>Euteleostomi</taxon>
        <taxon>Actinopterygii</taxon>
        <taxon>Neopterygii</taxon>
        <taxon>Teleostei</taxon>
        <taxon>Ostariophysi</taxon>
        <taxon>Cypriniformes</taxon>
        <taxon>Cyprinidae</taxon>
        <taxon>Labeoninae</taxon>
        <taxon>Labeonini</taxon>
        <taxon>Cirrhinus</taxon>
    </lineage>
</organism>
<comment type="caution">
    <text evidence="1">The sequence shown here is derived from an EMBL/GenBank/DDBJ whole genome shotgun (WGS) entry which is preliminary data.</text>
</comment>
<sequence>MQEERAAPFRYLRCSGAVETLFAYEITGSHLRCEGGVGCRFVLSSAPLAAMNESLNPLDTSNSCKEKKNVL</sequence>
<name>A0ABR3N363_9TELE</name>
<keyword evidence="2" id="KW-1185">Reference proteome</keyword>
<evidence type="ECO:0000313" key="2">
    <source>
        <dbReference type="Proteomes" id="UP001558613"/>
    </source>
</evidence>
<dbReference type="Proteomes" id="UP001558613">
    <property type="component" value="Unassembled WGS sequence"/>
</dbReference>
<protein>
    <submittedName>
        <fullName evidence="1">Uncharacterized protein</fullName>
    </submittedName>
</protein>
<gene>
    <name evidence="1" type="ORF">QQF64_030383</name>
</gene>
<accession>A0ABR3N363</accession>